<evidence type="ECO:0000313" key="1">
    <source>
        <dbReference type="EMBL" id="KAL1505689.1"/>
    </source>
</evidence>
<organism evidence="1 2">
    <name type="scientific">Hypothenemus hampei</name>
    <name type="common">Coffee berry borer</name>
    <dbReference type="NCBI Taxonomy" id="57062"/>
    <lineage>
        <taxon>Eukaryota</taxon>
        <taxon>Metazoa</taxon>
        <taxon>Ecdysozoa</taxon>
        <taxon>Arthropoda</taxon>
        <taxon>Hexapoda</taxon>
        <taxon>Insecta</taxon>
        <taxon>Pterygota</taxon>
        <taxon>Neoptera</taxon>
        <taxon>Endopterygota</taxon>
        <taxon>Coleoptera</taxon>
        <taxon>Polyphaga</taxon>
        <taxon>Cucujiformia</taxon>
        <taxon>Curculionidae</taxon>
        <taxon>Scolytinae</taxon>
        <taxon>Hypothenemus</taxon>
    </lineage>
</organism>
<protein>
    <submittedName>
        <fullName evidence="1">Uncharacterized protein</fullName>
    </submittedName>
</protein>
<accession>A0ABD1EXD0</accession>
<proteinExistence type="predicted"/>
<name>A0ABD1EXD0_HYPHA</name>
<reference evidence="1 2" key="1">
    <citation type="submission" date="2024-05" db="EMBL/GenBank/DDBJ databases">
        <title>Genetic variation in Jamaican populations of the coffee berry borer (Hypothenemus hampei).</title>
        <authorList>
            <person name="Errbii M."/>
            <person name="Myrie A."/>
        </authorList>
    </citation>
    <scope>NUCLEOTIDE SEQUENCE [LARGE SCALE GENOMIC DNA]</scope>
    <source>
        <strain evidence="1">JA-Hopewell-2020-01-JO</strain>
        <tissue evidence="1">Whole body</tissue>
    </source>
</reference>
<dbReference type="AlphaFoldDB" id="A0ABD1EXD0"/>
<sequence length="87" mass="9450">MIIKCSIKIVDNATTYVVRARHIYLNKVGSMSQDTYAVMGAALRSDKSGPAARLPPIPVPPIYLHICRANNKMPVHLATYGPGTSRA</sequence>
<evidence type="ECO:0000313" key="2">
    <source>
        <dbReference type="Proteomes" id="UP001566132"/>
    </source>
</evidence>
<comment type="caution">
    <text evidence="1">The sequence shown here is derived from an EMBL/GenBank/DDBJ whole genome shotgun (WGS) entry which is preliminary data.</text>
</comment>
<gene>
    <name evidence="1" type="ORF">ABEB36_005195</name>
</gene>
<dbReference type="Proteomes" id="UP001566132">
    <property type="component" value="Unassembled WGS sequence"/>
</dbReference>
<dbReference type="EMBL" id="JBDJPC010000004">
    <property type="protein sequence ID" value="KAL1505689.1"/>
    <property type="molecule type" value="Genomic_DNA"/>
</dbReference>
<keyword evidence="2" id="KW-1185">Reference proteome</keyword>